<dbReference type="Pfam" id="PF01022">
    <property type="entry name" value="HTH_5"/>
    <property type="match status" value="1"/>
</dbReference>
<dbReference type="OrthoDB" id="3297742at2"/>
<name>A0A2T0SBR8_9ACTN</name>
<comment type="caution">
    <text evidence="5">The sequence shown here is derived from an EMBL/GenBank/DDBJ whole genome shotgun (WGS) entry which is preliminary data.</text>
</comment>
<dbReference type="PANTHER" id="PTHR43132">
    <property type="entry name" value="ARSENICAL RESISTANCE OPERON REPRESSOR ARSR-RELATED"/>
    <property type="match status" value="1"/>
</dbReference>
<dbReference type="GO" id="GO:0003677">
    <property type="term" value="F:DNA binding"/>
    <property type="evidence" value="ECO:0007669"/>
    <property type="project" value="UniProtKB-KW"/>
</dbReference>
<feature type="domain" description="HTH arsR-type" evidence="4">
    <location>
        <begin position="8"/>
        <end position="101"/>
    </location>
</feature>
<dbReference type="PRINTS" id="PR00778">
    <property type="entry name" value="HTHARSR"/>
</dbReference>
<sequence length="101" mass="11182">MNAAPTASSHPELERAVIVLRGMAYGHRLHILVLLRSGELTPAELADAVPADPTALAHHLRFLKDAGLVRRQRRGRHVFYALHDEATGRLVNEVLRYASVT</sequence>
<accession>A0A2T0SBR8</accession>
<dbReference type="InterPro" id="IPR036388">
    <property type="entry name" value="WH-like_DNA-bd_sf"/>
</dbReference>
<dbReference type="PANTHER" id="PTHR43132:SF6">
    <property type="entry name" value="HTH-TYPE TRANSCRIPTIONAL REPRESSOR CZRA"/>
    <property type="match status" value="1"/>
</dbReference>
<dbReference type="CDD" id="cd00090">
    <property type="entry name" value="HTH_ARSR"/>
    <property type="match status" value="1"/>
</dbReference>
<keyword evidence="2" id="KW-0238">DNA-binding</keyword>
<dbReference type="InterPro" id="IPR011991">
    <property type="entry name" value="ArsR-like_HTH"/>
</dbReference>
<keyword evidence="3" id="KW-0804">Transcription</keyword>
<dbReference type="Gene3D" id="1.10.10.10">
    <property type="entry name" value="Winged helix-like DNA-binding domain superfamily/Winged helix DNA-binding domain"/>
    <property type="match status" value="1"/>
</dbReference>
<evidence type="ECO:0000256" key="2">
    <source>
        <dbReference type="ARBA" id="ARBA00023125"/>
    </source>
</evidence>
<evidence type="ECO:0000313" key="6">
    <source>
        <dbReference type="Proteomes" id="UP000239209"/>
    </source>
</evidence>
<reference evidence="5 6" key="1">
    <citation type="submission" date="2018-03" db="EMBL/GenBank/DDBJ databases">
        <title>Genomic Encyclopedia of Archaeal and Bacterial Type Strains, Phase II (KMG-II): from individual species to whole genera.</title>
        <authorList>
            <person name="Goeker M."/>
        </authorList>
    </citation>
    <scope>NUCLEOTIDE SEQUENCE [LARGE SCALE GENOMIC DNA]</scope>
    <source>
        <strain evidence="5 6">DSM 45348</strain>
    </source>
</reference>
<dbReference type="AlphaFoldDB" id="A0A2T0SBR8"/>
<dbReference type="NCBIfam" id="NF033788">
    <property type="entry name" value="HTH_metalloreg"/>
    <property type="match status" value="1"/>
</dbReference>
<gene>
    <name evidence="5" type="ORF">CLV70_104431</name>
</gene>
<dbReference type="InterPro" id="IPR051011">
    <property type="entry name" value="Metal_resp_trans_reg"/>
</dbReference>
<dbReference type="Proteomes" id="UP000239209">
    <property type="component" value="Unassembled WGS sequence"/>
</dbReference>
<keyword evidence="6" id="KW-1185">Reference proteome</keyword>
<dbReference type="SMART" id="SM00418">
    <property type="entry name" value="HTH_ARSR"/>
    <property type="match status" value="1"/>
</dbReference>
<dbReference type="GO" id="GO:0003700">
    <property type="term" value="F:DNA-binding transcription factor activity"/>
    <property type="evidence" value="ECO:0007669"/>
    <property type="project" value="InterPro"/>
</dbReference>
<dbReference type="InterPro" id="IPR036390">
    <property type="entry name" value="WH_DNA-bd_sf"/>
</dbReference>
<evidence type="ECO:0000313" key="5">
    <source>
        <dbReference type="EMBL" id="PRY30879.1"/>
    </source>
</evidence>
<proteinExistence type="predicted"/>
<keyword evidence="1" id="KW-0805">Transcription regulation</keyword>
<dbReference type="EMBL" id="PVZG01000004">
    <property type="protein sequence ID" value="PRY30879.1"/>
    <property type="molecule type" value="Genomic_DNA"/>
</dbReference>
<protein>
    <submittedName>
        <fullName evidence="5">Regulatory ArsR family protein</fullName>
    </submittedName>
</protein>
<evidence type="ECO:0000256" key="1">
    <source>
        <dbReference type="ARBA" id="ARBA00023015"/>
    </source>
</evidence>
<dbReference type="PROSITE" id="PS50987">
    <property type="entry name" value="HTH_ARSR_2"/>
    <property type="match status" value="1"/>
</dbReference>
<evidence type="ECO:0000259" key="4">
    <source>
        <dbReference type="PROSITE" id="PS50987"/>
    </source>
</evidence>
<dbReference type="InterPro" id="IPR001845">
    <property type="entry name" value="HTH_ArsR_DNA-bd_dom"/>
</dbReference>
<dbReference type="SUPFAM" id="SSF46785">
    <property type="entry name" value="Winged helix' DNA-binding domain"/>
    <property type="match status" value="1"/>
</dbReference>
<dbReference type="RefSeq" id="WP_106126469.1">
    <property type="nucleotide sequence ID" value="NZ_PVZG01000004.1"/>
</dbReference>
<evidence type="ECO:0000256" key="3">
    <source>
        <dbReference type="ARBA" id="ARBA00023163"/>
    </source>
</evidence>
<organism evidence="5 6">
    <name type="scientific">Pseudosporangium ferrugineum</name>
    <dbReference type="NCBI Taxonomy" id="439699"/>
    <lineage>
        <taxon>Bacteria</taxon>
        <taxon>Bacillati</taxon>
        <taxon>Actinomycetota</taxon>
        <taxon>Actinomycetes</taxon>
        <taxon>Micromonosporales</taxon>
        <taxon>Micromonosporaceae</taxon>
        <taxon>Pseudosporangium</taxon>
    </lineage>
</organism>